<dbReference type="RefSeq" id="XP_018734410.1">
    <property type="nucleotide sequence ID" value="XM_018878493.1"/>
</dbReference>
<proteinExistence type="inferred from homology"/>
<evidence type="ECO:0000256" key="2">
    <source>
        <dbReference type="RuleBase" id="RU003457"/>
    </source>
</evidence>
<evidence type="ECO:0000259" key="3">
    <source>
        <dbReference type="Pfam" id="PF02678"/>
    </source>
</evidence>
<dbReference type="KEGG" id="slb:AWJ20_160"/>
<dbReference type="InterPro" id="IPR012093">
    <property type="entry name" value="Pirin"/>
</dbReference>
<dbReference type="InterPro" id="IPR014710">
    <property type="entry name" value="RmlC-like_jellyroll"/>
</dbReference>
<dbReference type="InterPro" id="IPR011051">
    <property type="entry name" value="RmlC_Cupin_sf"/>
</dbReference>
<reference evidence="4 5" key="1">
    <citation type="submission" date="2016-02" db="EMBL/GenBank/DDBJ databases">
        <title>Complete genome sequence and transcriptome regulation of the pentose utilising yeast Sugiyamaella lignohabitans.</title>
        <authorList>
            <person name="Bellasio M."/>
            <person name="Peymann A."/>
            <person name="Valli M."/>
            <person name="Sipitzky M."/>
            <person name="Graf A."/>
            <person name="Sauer M."/>
            <person name="Marx H."/>
            <person name="Mattanovich D."/>
        </authorList>
    </citation>
    <scope>NUCLEOTIDE SEQUENCE [LARGE SCALE GENOMIC DNA]</scope>
    <source>
        <strain evidence="4 5">CBS 10342</strain>
    </source>
</reference>
<evidence type="ECO:0000256" key="1">
    <source>
        <dbReference type="ARBA" id="ARBA00008416"/>
    </source>
</evidence>
<evidence type="ECO:0000313" key="5">
    <source>
        <dbReference type="Proteomes" id="UP000189580"/>
    </source>
</evidence>
<protein>
    <recommendedName>
        <fullName evidence="3">Pirin N-terminal domain-containing protein</fullName>
    </recommendedName>
</protein>
<name>A0A167CNT4_9ASCO</name>
<gene>
    <name evidence="4" type="ORF">AWJ20_160</name>
</gene>
<dbReference type="OrthoDB" id="10261807at2759"/>
<dbReference type="PANTHER" id="PTHR43212">
    <property type="entry name" value="QUERCETIN 2,3-DIOXYGENASE"/>
    <property type="match status" value="1"/>
</dbReference>
<feature type="domain" description="Pirin N-terminal" evidence="3">
    <location>
        <begin position="12"/>
        <end position="124"/>
    </location>
</feature>
<evidence type="ECO:0000313" key="4">
    <source>
        <dbReference type="EMBL" id="ANB11933.1"/>
    </source>
</evidence>
<sequence>MFKVTLRGAATRRFVKTDWITAYQSFGEGPKYQFAGFGNLEALNEDRFPPRRGVNMHHHNDHEIFTYMLSGGLTHRDTMAAKEEDKSYTIHRGDVQFISSGSGIRHSEKNAQGNEVAHLLQFWVKPWKNCLGPRYETKTFSEADKRKGFVTIISPFSEKENSNSQPVVPGSIAINSDFSMGAAIIPPGEKFSWTVTGAANASGNSSVGDPSPSRNIYVYLPSLQDGLSKIKVAGQETLSEGDGAFVENIRPGDLLEIESVGEKDAEVVVTDSA</sequence>
<dbReference type="PANTHER" id="PTHR43212:SF3">
    <property type="entry name" value="QUERCETIN 2,3-DIOXYGENASE"/>
    <property type="match status" value="1"/>
</dbReference>
<comment type="similarity">
    <text evidence="1 2">Belongs to the pirin family.</text>
</comment>
<dbReference type="Gene3D" id="2.60.120.10">
    <property type="entry name" value="Jelly Rolls"/>
    <property type="match status" value="2"/>
</dbReference>
<dbReference type="AlphaFoldDB" id="A0A167CNT4"/>
<dbReference type="InterPro" id="IPR003829">
    <property type="entry name" value="Pirin_N_dom"/>
</dbReference>
<accession>A0A167CNT4</accession>
<keyword evidence="5" id="KW-1185">Reference proteome</keyword>
<dbReference type="SUPFAM" id="SSF51182">
    <property type="entry name" value="RmlC-like cupins"/>
    <property type="match status" value="1"/>
</dbReference>
<organism evidence="4 5">
    <name type="scientific">Sugiyamaella lignohabitans</name>
    <dbReference type="NCBI Taxonomy" id="796027"/>
    <lineage>
        <taxon>Eukaryota</taxon>
        <taxon>Fungi</taxon>
        <taxon>Dikarya</taxon>
        <taxon>Ascomycota</taxon>
        <taxon>Saccharomycotina</taxon>
        <taxon>Dipodascomycetes</taxon>
        <taxon>Dipodascales</taxon>
        <taxon>Trichomonascaceae</taxon>
        <taxon>Sugiyamaella</taxon>
    </lineage>
</organism>
<dbReference type="Pfam" id="PF02678">
    <property type="entry name" value="Pirin"/>
    <property type="match status" value="1"/>
</dbReference>
<dbReference type="Proteomes" id="UP000189580">
    <property type="component" value="Chromosome a"/>
</dbReference>
<dbReference type="EMBL" id="CP014501">
    <property type="protein sequence ID" value="ANB11933.1"/>
    <property type="molecule type" value="Genomic_DNA"/>
</dbReference>
<dbReference type="GeneID" id="30033420"/>